<sequence>QAVGAETAGVEHDSTCYRRSRALLHVFYGEPIVLLGRGVSDDGGVMRALQFLQKLCKRSLYSSATETSGSRRGMRSGKLQWALRLLELGRATAWLTRRGLHRCFYMQQTEEDGRSQWAMTLRSSGQERLMAQRSAALAEEAEILYFLSHRTPTDA</sequence>
<organism evidence="1 2">
    <name type="scientific">Ensete ventricosum</name>
    <name type="common">Abyssinian banana</name>
    <name type="synonym">Musa ensete</name>
    <dbReference type="NCBI Taxonomy" id="4639"/>
    <lineage>
        <taxon>Eukaryota</taxon>
        <taxon>Viridiplantae</taxon>
        <taxon>Streptophyta</taxon>
        <taxon>Embryophyta</taxon>
        <taxon>Tracheophyta</taxon>
        <taxon>Spermatophyta</taxon>
        <taxon>Magnoliopsida</taxon>
        <taxon>Liliopsida</taxon>
        <taxon>Zingiberales</taxon>
        <taxon>Musaceae</taxon>
        <taxon>Ensete</taxon>
    </lineage>
</organism>
<gene>
    <name evidence="1" type="ORF">B296_00014765</name>
</gene>
<comment type="caution">
    <text evidence="1">The sequence shown here is derived from an EMBL/GenBank/DDBJ whole genome shotgun (WGS) entry which is preliminary data.</text>
</comment>
<evidence type="ECO:0000313" key="2">
    <source>
        <dbReference type="Proteomes" id="UP000287651"/>
    </source>
</evidence>
<protein>
    <submittedName>
        <fullName evidence="1">Uncharacterized protein</fullName>
    </submittedName>
</protein>
<name>A0A426XP78_ENSVE</name>
<dbReference type="Proteomes" id="UP000287651">
    <property type="component" value="Unassembled WGS sequence"/>
</dbReference>
<evidence type="ECO:0000313" key="1">
    <source>
        <dbReference type="EMBL" id="RRT41313.1"/>
    </source>
</evidence>
<dbReference type="EMBL" id="AMZH03018670">
    <property type="protein sequence ID" value="RRT41313.1"/>
    <property type="molecule type" value="Genomic_DNA"/>
</dbReference>
<dbReference type="AlphaFoldDB" id="A0A426XP78"/>
<accession>A0A426XP78</accession>
<reference evidence="1 2" key="1">
    <citation type="journal article" date="2014" name="Agronomy (Basel)">
        <title>A Draft Genome Sequence for Ensete ventricosum, the Drought-Tolerant Tree Against Hunger.</title>
        <authorList>
            <person name="Harrison J."/>
            <person name="Moore K.A."/>
            <person name="Paszkiewicz K."/>
            <person name="Jones T."/>
            <person name="Grant M."/>
            <person name="Ambacheew D."/>
            <person name="Muzemil S."/>
            <person name="Studholme D.J."/>
        </authorList>
    </citation>
    <scope>NUCLEOTIDE SEQUENCE [LARGE SCALE GENOMIC DNA]</scope>
</reference>
<proteinExistence type="predicted"/>
<feature type="non-terminal residue" evidence="1">
    <location>
        <position position="1"/>
    </location>
</feature>